<name>A0A9Q8PM41_PASFU</name>
<dbReference type="AlphaFoldDB" id="A0A9Q8PM41"/>
<evidence type="ECO:0000313" key="3">
    <source>
        <dbReference type="Proteomes" id="UP000756132"/>
    </source>
</evidence>
<keyword evidence="1" id="KW-0472">Membrane</keyword>
<feature type="transmembrane region" description="Helical" evidence="1">
    <location>
        <begin position="6"/>
        <end position="26"/>
    </location>
</feature>
<dbReference type="KEGG" id="ffu:CLAFUR5_14301"/>
<dbReference type="GeneID" id="71994179"/>
<evidence type="ECO:0000256" key="1">
    <source>
        <dbReference type="SAM" id="Phobius"/>
    </source>
</evidence>
<proteinExistence type="predicted"/>
<protein>
    <submittedName>
        <fullName evidence="2">Uncharacterized protein</fullName>
    </submittedName>
</protein>
<dbReference type="Proteomes" id="UP000756132">
    <property type="component" value="Chromosome 13"/>
</dbReference>
<accession>A0A9Q8PM41</accession>
<keyword evidence="1" id="KW-0812">Transmembrane</keyword>
<organism evidence="2 3">
    <name type="scientific">Passalora fulva</name>
    <name type="common">Tomato leaf mold</name>
    <name type="synonym">Cladosporium fulvum</name>
    <dbReference type="NCBI Taxonomy" id="5499"/>
    <lineage>
        <taxon>Eukaryota</taxon>
        <taxon>Fungi</taxon>
        <taxon>Dikarya</taxon>
        <taxon>Ascomycota</taxon>
        <taxon>Pezizomycotina</taxon>
        <taxon>Dothideomycetes</taxon>
        <taxon>Dothideomycetidae</taxon>
        <taxon>Mycosphaerellales</taxon>
        <taxon>Mycosphaerellaceae</taxon>
        <taxon>Fulvia</taxon>
    </lineage>
</organism>
<sequence length="74" mass="8450">MLPFHILWLSLTNALGVMGVFHIAWFKLKEDAKPENVKEWQRLAQGMVSTESSLVSSYEHAMLMSECPLRAGMR</sequence>
<dbReference type="OrthoDB" id="42919at2759"/>
<gene>
    <name evidence="2" type="ORF">CLAFUR5_14301</name>
</gene>
<reference evidence="2" key="2">
    <citation type="journal article" date="2022" name="Microb. Genom.">
        <title>A chromosome-scale genome assembly of the tomato pathogen Cladosporium fulvum reveals a compartmentalized genome architecture and the presence of a dispensable chromosome.</title>
        <authorList>
            <person name="Zaccaron A.Z."/>
            <person name="Chen L.H."/>
            <person name="Samaras A."/>
            <person name="Stergiopoulos I."/>
        </authorList>
    </citation>
    <scope>NUCLEOTIDE SEQUENCE</scope>
    <source>
        <strain evidence="2">Race5_Kim</strain>
    </source>
</reference>
<keyword evidence="3" id="KW-1185">Reference proteome</keyword>
<dbReference type="RefSeq" id="XP_047769505.1">
    <property type="nucleotide sequence ID" value="XM_047913449.1"/>
</dbReference>
<reference evidence="2" key="1">
    <citation type="submission" date="2021-12" db="EMBL/GenBank/DDBJ databases">
        <authorList>
            <person name="Zaccaron A."/>
            <person name="Stergiopoulos I."/>
        </authorList>
    </citation>
    <scope>NUCLEOTIDE SEQUENCE</scope>
    <source>
        <strain evidence="2">Race5_Kim</strain>
    </source>
</reference>
<evidence type="ECO:0000313" key="2">
    <source>
        <dbReference type="EMBL" id="UJO25139.1"/>
    </source>
</evidence>
<keyword evidence="1" id="KW-1133">Transmembrane helix</keyword>
<dbReference type="EMBL" id="CP090175">
    <property type="protein sequence ID" value="UJO25139.1"/>
    <property type="molecule type" value="Genomic_DNA"/>
</dbReference>